<reference evidence="1 2" key="1">
    <citation type="journal article" date="2016" name="Nat. Commun.">
        <title>Thousands of microbial genomes shed light on interconnected biogeochemical processes in an aquifer system.</title>
        <authorList>
            <person name="Anantharaman K."/>
            <person name="Brown C.T."/>
            <person name="Hug L.A."/>
            <person name="Sharon I."/>
            <person name="Castelle C.J."/>
            <person name="Probst A.J."/>
            <person name="Thomas B.C."/>
            <person name="Singh A."/>
            <person name="Wilkins M.J."/>
            <person name="Karaoz U."/>
            <person name="Brodie E.L."/>
            <person name="Williams K.H."/>
            <person name="Hubbard S.S."/>
            <person name="Banfield J.F."/>
        </authorList>
    </citation>
    <scope>NUCLEOTIDE SEQUENCE [LARGE SCALE GENOMIC DNA]</scope>
</reference>
<proteinExistence type="predicted"/>
<evidence type="ECO:0000313" key="1">
    <source>
        <dbReference type="EMBL" id="OGN27644.1"/>
    </source>
</evidence>
<name>A0A1F8GQH0_9BACT</name>
<organism evidence="1 2">
    <name type="scientific">Candidatus Yanofskybacteria bacterium RIFCSPLOWO2_01_FULL_49_17</name>
    <dbReference type="NCBI Taxonomy" id="1802700"/>
    <lineage>
        <taxon>Bacteria</taxon>
        <taxon>Candidatus Yanofskyibacteriota</taxon>
    </lineage>
</organism>
<evidence type="ECO:0000313" key="2">
    <source>
        <dbReference type="Proteomes" id="UP000178444"/>
    </source>
</evidence>
<dbReference type="EMBL" id="MGKO01000008">
    <property type="protein sequence ID" value="OGN27644.1"/>
    <property type="molecule type" value="Genomic_DNA"/>
</dbReference>
<dbReference type="AlphaFoldDB" id="A0A1F8GQH0"/>
<protein>
    <submittedName>
        <fullName evidence="1">Uncharacterized protein</fullName>
    </submittedName>
</protein>
<accession>A0A1F8GQH0</accession>
<sequence>MMSIHKDLAEGKWQQISLAMQMGNIGSEVYRAARSFNKDQKHFDSAVTRGLELFDLTLSDLRWRGRLLELGRAREFFCDAILGGKEYGTTFQSIQSYYDEFAVLANKELFS</sequence>
<comment type="caution">
    <text evidence="1">The sequence shown here is derived from an EMBL/GenBank/DDBJ whole genome shotgun (WGS) entry which is preliminary data.</text>
</comment>
<dbReference type="Proteomes" id="UP000178444">
    <property type="component" value="Unassembled WGS sequence"/>
</dbReference>
<gene>
    <name evidence="1" type="ORF">A2941_01495</name>
</gene>